<dbReference type="GO" id="GO:0005634">
    <property type="term" value="C:nucleus"/>
    <property type="evidence" value="ECO:0007669"/>
    <property type="project" value="TreeGrafter"/>
</dbReference>
<dbReference type="GO" id="GO:0003723">
    <property type="term" value="F:RNA binding"/>
    <property type="evidence" value="ECO:0007669"/>
    <property type="project" value="InterPro"/>
</dbReference>
<feature type="compositionally biased region" description="Polar residues" evidence="1">
    <location>
        <begin position="129"/>
        <end position="138"/>
    </location>
</feature>
<dbReference type="EMBL" id="AK417490">
    <property type="protein sequence ID" value="BAN20705.1"/>
    <property type="molecule type" value="mRNA"/>
</dbReference>
<accession>R4WJ21</accession>
<reference evidence="2" key="1">
    <citation type="journal article" date="2013" name="PLoS ONE">
        <title>Gene expression in gut symbiotic organ of stinkbug affected by extracellular bacterial symbiont.</title>
        <authorList>
            <person name="Futahashi R."/>
            <person name="Tanaka K."/>
            <person name="Tanahashi M."/>
            <person name="Nikoh N."/>
            <person name="Kikuchi Y."/>
            <person name="Lee B.L."/>
            <person name="Fukatsu T."/>
        </authorList>
    </citation>
    <scope>NUCLEOTIDE SEQUENCE</scope>
    <source>
        <tissue evidence="2">Midgut</tissue>
    </source>
</reference>
<proteinExistence type="evidence at transcript level"/>
<dbReference type="AlphaFoldDB" id="R4WJ21"/>
<feature type="region of interest" description="Disordered" evidence="1">
    <location>
        <begin position="1"/>
        <end position="58"/>
    </location>
</feature>
<evidence type="ECO:0000256" key="1">
    <source>
        <dbReference type="SAM" id="MobiDB-lite"/>
    </source>
</evidence>
<feature type="compositionally biased region" description="Basic residues" evidence="1">
    <location>
        <begin position="30"/>
        <end position="47"/>
    </location>
</feature>
<feature type="region of interest" description="Disordered" evidence="1">
    <location>
        <begin position="116"/>
        <end position="146"/>
    </location>
</feature>
<dbReference type="GO" id="GO:0000492">
    <property type="term" value="P:box C/D snoRNP assembly"/>
    <property type="evidence" value="ECO:0007669"/>
    <property type="project" value="TreeGrafter"/>
</dbReference>
<sequence length="239" mass="27989">MEEQRDERGERLVENNKAFKQNNGFELKNGRRPGAKSNNKFRKRRRRNQDEAVKQQFLSTASLNEDLLKDSNDEVMEDCEKHFSDEEWTRDEAVKKETTAPVSKILMDLSASYASESEDEDLCKKNDNQESSITNSVESDNEAPPEEKILRESDNLPNIHLDKRIKIEPKCKQATFNVTKKPLNNNQINSDWKPHMKKRPLTLLEKLLAKEIRQERNHILQCIRYIIGQNFFEEKKIAS</sequence>
<dbReference type="PANTHER" id="PTHR13309">
    <property type="entry name" value="NUCLEAR FRAGILE X MENTAL RETARDATION PROTEIN INTERACTING PROTEIN 1"/>
    <property type="match status" value="1"/>
</dbReference>
<dbReference type="InterPro" id="IPR039136">
    <property type="entry name" value="NUFIP1-like"/>
</dbReference>
<evidence type="ECO:0000313" key="2">
    <source>
        <dbReference type="EMBL" id="BAN20705.1"/>
    </source>
</evidence>
<name>R4WJ21_RIPPE</name>
<feature type="compositionally biased region" description="Basic and acidic residues" evidence="1">
    <location>
        <begin position="1"/>
        <end position="14"/>
    </location>
</feature>
<organism evidence="2">
    <name type="scientific">Riptortus pedestris</name>
    <name type="common">Bean bug</name>
    <dbReference type="NCBI Taxonomy" id="329032"/>
    <lineage>
        <taxon>Eukaryota</taxon>
        <taxon>Metazoa</taxon>
        <taxon>Ecdysozoa</taxon>
        <taxon>Arthropoda</taxon>
        <taxon>Hexapoda</taxon>
        <taxon>Insecta</taxon>
        <taxon>Pterygota</taxon>
        <taxon>Neoptera</taxon>
        <taxon>Paraneoptera</taxon>
        <taxon>Hemiptera</taxon>
        <taxon>Heteroptera</taxon>
        <taxon>Panheteroptera</taxon>
        <taxon>Pentatomomorpha</taxon>
        <taxon>Coreoidea</taxon>
        <taxon>Alydidae</taxon>
        <taxon>Riptortus</taxon>
    </lineage>
</organism>
<protein>
    <submittedName>
        <fullName evidence="2">Unkown protein</fullName>
    </submittedName>
</protein>
<dbReference type="PANTHER" id="PTHR13309:SF0">
    <property type="entry name" value="FMR1-INTERACTING PROTEIN NUFIP1"/>
    <property type="match status" value="1"/>
</dbReference>